<proteinExistence type="predicted"/>
<dbReference type="InterPro" id="IPR036380">
    <property type="entry name" value="Isochorismatase-like_sf"/>
</dbReference>
<dbReference type="PANTHER" id="PTHR14119:SF3">
    <property type="entry name" value="ISOCHORISMATASE DOMAIN-CONTAINING PROTEIN 2"/>
    <property type="match status" value="1"/>
</dbReference>
<evidence type="ECO:0000313" key="3">
    <source>
        <dbReference type="Proteomes" id="UP000549695"/>
    </source>
</evidence>
<dbReference type="PANTHER" id="PTHR14119">
    <property type="entry name" value="HYDROLASE"/>
    <property type="match status" value="1"/>
</dbReference>
<keyword evidence="3" id="KW-1185">Reference proteome</keyword>
<evidence type="ECO:0000313" key="2">
    <source>
        <dbReference type="EMBL" id="NYG04440.1"/>
    </source>
</evidence>
<feature type="domain" description="Isochorismatase-like" evidence="1">
    <location>
        <begin position="9"/>
        <end position="150"/>
    </location>
</feature>
<dbReference type="AlphaFoldDB" id="A0A852W7B9"/>
<dbReference type="Gene3D" id="3.40.50.850">
    <property type="entry name" value="Isochorismatase-like"/>
    <property type="match status" value="1"/>
</dbReference>
<accession>A0A852W7B9</accession>
<gene>
    <name evidence="2" type="ORF">HDA37_004725</name>
</gene>
<dbReference type="Proteomes" id="UP000549695">
    <property type="component" value="Unassembled WGS sequence"/>
</dbReference>
<organism evidence="2 3">
    <name type="scientific">Pseudonocardia alni</name>
    <name type="common">Amycolata alni</name>
    <dbReference type="NCBI Taxonomy" id="33907"/>
    <lineage>
        <taxon>Bacteria</taxon>
        <taxon>Bacillati</taxon>
        <taxon>Actinomycetota</taxon>
        <taxon>Actinomycetes</taxon>
        <taxon>Pseudonocardiales</taxon>
        <taxon>Pseudonocardiaceae</taxon>
        <taxon>Pseudonocardia</taxon>
    </lineage>
</organism>
<comment type="caution">
    <text evidence="2">The sequence shown here is derived from an EMBL/GenBank/DDBJ whole genome shotgun (WGS) entry which is preliminary data.</text>
</comment>
<name>A0A852W7B9_PSEA5</name>
<dbReference type="InterPro" id="IPR000868">
    <property type="entry name" value="Isochorismatase-like_dom"/>
</dbReference>
<evidence type="ECO:0000259" key="1">
    <source>
        <dbReference type="Pfam" id="PF00857"/>
    </source>
</evidence>
<dbReference type="InterPro" id="IPR050993">
    <property type="entry name" value="Isochorismatase_domain"/>
</dbReference>
<dbReference type="Pfam" id="PF00857">
    <property type="entry name" value="Isochorismatase"/>
    <property type="match status" value="1"/>
</dbReference>
<reference evidence="2 3" key="1">
    <citation type="submission" date="2020-07" db="EMBL/GenBank/DDBJ databases">
        <title>Sequencing the genomes of 1000 actinobacteria strains.</title>
        <authorList>
            <person name="Klenk H.-P."/>
        </authorList>
    </citation>
    <scope>NUCLEOTIDE SEQUENCE [LARGE SCALE GENOMIC DNA]</scope>
    <source>
        <strain evidence="2 3">DSM 44749</strain>
    </source>
</reference>
<protein>
    <submittedName>
        <fullName evidence="2">Nicotinamidase-related amidase</fullName>
    </submittedName>
</protein>
<dbReference type="SUPFAM" id="SSF52499">
    <property type="entry name" value="Isochorismatase-like hydrolases"/>
    <property type="match status" value="1"/>
</dbReference>
<dbReference type="EMBL" id="JACCCZ010000001">
    <property type="protein sequence ID" value="NYG04440.1"/>
    <property type="molecule type" value="Genomic_DNA"/>
</dbReference>
<sequence>MLMNAGSAVLLLVDLQERLVPAMHDGERVVARAARLAEAATLLEVPVLATEQVPEKLGPTVERLAGLPHLVMPKTRFAADDDVLFPPGRGEIVVAGVEAHVCVLQTVLELLADDRRVVLVADAVGSRFVEDEQLALQRARAAGAEIVTSEMVLFEWLRDAAHPRFREVQRLLK</sequence>